<protein>
    <submittedName>
        <fullName evidence="2">Uncharacterized protein</fullName>
    </submittedName>
</protein>
<comment type="caution">
    <text evidence="2">The sequence shown here is derived from an EMBL/GenBank/DDBJ whole genome shotgun (WGS) entry which is preliminary data.</text>
</comment>
<organism evidence="2 3">
    <name type="scientific">Tropilaelaps mercedesae</name>
    <dbReference type="NCBI Taxonomy" id="418985"/>
    <lineage>
        <taxon>Eukaryota</taxon>
        <taxon>Metazoa</taxon>
        <taxon>Ecdysozoa</taxon>
        <taxon>Arthropoda</taxon>
        <taxon>Chelicerata</taxon>
        <taxon>Arachnida</taxon>
        <taxon>Acari</taxon>
        <taxon>Parasitiformes</taxon>
        <taxon>Mesostigmata</taxon>
        <taxon>Gamasina</taxon>
        <taxon>Dermanyssoidea</taxon>
        <taxon>Laelapidae</taxon>
        <taxon>Tropilaelaps</taxon>
    </lineage>
</organism>
<gene>
    <name evidence="2" type="ORF">BIW11_02176</name>
</gene>
<dbReference type="InParanoid" id="A0A1V9X2C5"/>
<proteinExistence type="predicted"/>
<accession>A0A1V9X2C5</accession>
<dbReference type="Proteomes" id="UP000192247">
    <property type="component" value="Unassembled WGS sequence"/>
</dbReference>
<reference evidence="2 3" key="1">
    <citation type="journal article" date="2017" name="Gigascience">
        <title>Draft genome of the honey bee ectoparasitic mite, Tropilaelaps mercedesae, is shaped by the parasitic life history.</title>
        <authorList>
            <person name="Dong X."/>
            <person name="Armstrong S.D."/>
            <person name="Xia D."/>
            <person name="Makepeace B.L."/>
            <person name="Darby A.C."/>
            <person name="Kadowaki T."/>
        </authorList>
    </citation>
    <scope>NUCLEOTIDE SEQUENCE [LARGE SCALE GENOMIC DNA]</scope>
    <source>
        <strain evidence="2">Wuxi-XJTLU</strain>
    </source>
</reference>
<sequence>MRGSQQISDKVAIDFERVRLDGGPLRVYNPWYDKGTGGGGAGGLLEGASPVAPVPEEDEGCESEASLESTTRELRDRDLVSMATSNTNVTATASGKENLQLLHSNGQTVAVRRALPCSKVDRSTSTSVSAHPMAVTLDRTFHH</sequence>
<evidence type="ECO:0000313" key="3">
    <source>
        <dbReference type="Proteomes" id="UP000192247"/>
    </source>
</evidence>
<feature type="region of interest" description="Disordered" evidence="1">
    <location>
        <begin position="36"/>
        <end position="71"/>
    </location>
</feature>
<evidence type="ECO:0000313" key="2">
    <source>
        <dbReference type="EMBL" id="OQR67558.1"/>
    </source>
</evidence>
<keyword evidence="3" id="KW-1185">Reference proteome</keyword>
<name>A0A1V9X2C5_9ACAR</name>
<feature type="compositionally biased region" description="Gly residues" evidence="1">
    <location>
        <begin position="36"/>
        <end position="45"/>
    </location>
</feature>
<dbReference type="EMBL" id="MNPL01028414">
    <property type="protein sequence ID" value="OQR67558.1"/>
    <property type="molecule type" value="Genomic_DNA"/>
</dbReference>
<evidence type="ECO:0000256" key="1">
    <source>
        <dbReference type="SAM" id="MobiDB-lite"/>
    </source>
</evidence>
<dbReference type="AlphaFoldDB" id="A0A1V9X2C5"/>